<evidence type="ECO:0000313" key="5">
    <source>
        <dbReference type="Proteomes" id="UP000196228"/>
    </source>
</evidence>
<reference evidence="4 5" key="1">
    <citation type="submission" date="2017-05" db="EMBL/GenBank/DDBJ databases">
        <authorList>
            <person name="Song R."/>
            <person name="Chenine A.L."/>
            <person name="Ruprecht R.M."/>
        </authorList>
    </citation>
    <scope>NUCLEOTIDE SEQUENCE [LARGE SCALE GENOMIC DNA]</scope>
    <source>
        <strain evidence="4 5">PSBB019</strain>
    </source>
</reference>
<dbReference type="InterPro" id="IPR036465">
    <property type="entry name" value="vWFA_dom_sf"/>
</dbReference>
<dbReference type="Pfam" id="PF13519">
    <property type="entry name" value="VWA_2"/>
    <property type="match status" value="1"/>
</dbReference>
<dbReference type="InterPro" id="IPR002035">
    <property type="entry name" value="VWF_A"/>
</dbReference>
<dbReference type="CDD" id="cd00198">
    <property type="entry name" value="vWFA"/>
    <property type="match status" value="1"/>
</dbReference>
<dbReference type="EMBL" id="CP021383">
    <property type="protein sequence ID" value="ARU51750.1"/>
    <property type="molecule type" value="Genomic_DNA"/>
</dbReference>
<keyword evidence="2" id="KW-0812">Transmembrane</keyword>
<proteinExistence type="predicted"/>
<feature type="region of interest" description="Disordered" evidence="1">
    <location>
        <begin position="350"/>
        <end position="394"/>
    </location>
</feature>
<protein>
    <recommendedName>
        <fullName evidence="3">VWFA domain-containing protein</fullName>
    </recommendedName>
</protein>
<dbReference type="Proteomes" id="UP000196228">
    <property type="component" value="Chromosome"/>
</dbReference>
<feature type="transmembrane region" description="Helical" evidence="2">
    <location>
        <begin position="321"/>
        <end position="340"/>
    </location>
</feature>
<evidence type="ECO:0000256" key="1">
    <source>
        <dbReference type="SAM" id="MobiDB-lite"/>
    </source>
</evidence>
<sequence length="394" mass="41797">MTLGGVTLQPLVPVWALALLVLPLLGLAVWQAVVAGRPGPDGAPRPGAPRAAWLRRAGAVVLLGIIGLAPSVASTDRDTSVANVDMFFVVDRTGSMAAEDYGPEGGQERLDGVRHDIRSLTEAIPGARYSIISFDSQASRQLPLTTDARAITSWADTFHREITRYSQGSLTDRPLDELRSALQGSAEQHPANVRLVFFLTDGEQTAEGEPRSFVDLAPLVDGGAVLGYGTAEGGRMKEYDPDVEPEEAEYIIDWSQPSQDGEPVEALSVLDEESLTALADQLGVPYVHRQEPSETASLVAGVDPQQVAADGRRDVTAYRPVVWPFALALVALLGLEAWFWSRSASRSLVRPTTARASATGGPAPGPGAGEPGAHGDGDRSPSGTPTADRVEVRR</sequence>
<feature type="transmembrane region" description="Helical" evidence="2">
    <location>
        <begin position="12"/>
        <end position="33"/>
    </location>
</feature>
<evidence type="ECO:0000256" key="2">
    <source>
        <dbReference type="SAM" id="Phobius"/>
    </source>
</evidence>
<keyword evidence="2" id="KW-0472">Membrane</keyword>
<organism evidence="4 5">
    <name type="scientific">Cellulosimicrobium cellulans</name>
    <name type="common">Arthrobacter luteus</name>
    <dbReference type="NCBI Taxonomy" id="1710"/>
    <lineage>
        <taxon>Bacteria</taxon>
        <taxon>Bacillati</taxon>
        <taxon>Actinomycetota</taxon>
        <taxon>Actinomycetes</taxon>
        <taxon>Micrococcales</taxon>
        <taxon>Promicromonosporaceae</taxon>
        <taxon>Cellulosimicrobium</taxon>
    </lineage>
</organism>
<feature type="compositionally biased region" description="Low complexity" evidence="1">
    <location>
        <begin position="351"/>
        <end position="361"/>
    </location>
</feature>
<dbReference type="OrthoDB" id="9814325at2"/>
<name>A0A1Y0HUS0_CELCE</name>
<feature type="domain" description="VWFA" evidence="3">
    <location>
        <begin position="85"/>
        <end position="282"/>
    </location>
</feature>
<accession>A0A1Y0HUS0</accession>
<dbReference type="AlphaFoldDB" id="A0A1Y0HUS0"/>
<dbReference type="KEGG" id="cceu:CBR64_09900"/>
<keyword evidence="2" id="KW-1133">Transmembrane helix</keyword>
<dbReference type="SUPFAM" id="SSF53300">
    <property type="entry name" value="vWA-like"/>
    <property type="match status" value="1"/>
</dbReference>
<evidence type="ECO:0000259" key="3">
    <source>
        <dbReference type="PROSITE" id="PS50234"/>
    </source>
</evidence>
<dbReference type="Gene3D" id="3.40.50.410">
    <property type="entry name" value="von Willebrand factor, type A domain"/>
    <property type="match status" value="1"/>
</dbReference>
<dbReference type="SMART" id="SM00327">
    <property type="entry name" value="VWA"/>
    <property type="match status" value="1"/>
</dbReference>
<dbReference type="PROSITE" id="PS50234">
    <property type="entry name" value="VWFA"/>
    <property type="match status" value="1"/>
</dbReference>
<dbReference type="RefSeq" id="WP_087470774.1">
    <property type="nucleotide sequence ID" value="NZ_CP021383.1"/>
</dbReference>
<gene>
    <name evidence="4" type="ORF">CBR64_09900</name>
</gene>
<evidence type="ECO:0000313" key="4">
    <source>
        <dbReference type="EMBL" id="ARU51750.1"/>
    </source>
</evidence>
<feature type="transmembrane region" description="Helical" evidence="2">
    <location>
        <begin position="53"/>
        <end position="73"/>
    </location>
</feature>